<dbReference type="RefSeq" id="WP_152756556.1">
    <property type="nucleotide sequence ID" value="NZ_WHNP01000005.1"/>
</dbReference>
<organism evidence="5 6">
    <name type="scientific">Paraburkholderia franconis</name>
    <dbReference type="NCBI Taxonomy" id="2654983"/>
    <lineage>
        <taxon>Bacteria</taxon>
        <taxon>Pseudomonadati</taxon>
        <taxon>Pseudomonadota</taxon>
        <taxon>Betaproteobacteria</taxon>
        <taxon>Burkholderiales</taxon>
        <taxon>Burkholderiaceae</taxon>
        <taxon>Paraburkholderia</taxon>
    </lineage>
</organism>
<evidence type="ECO:0000313" key="5">
    <source>
        <dbReference type="EMBL" id="MPW16815.1"/>
    </source>
</evidence>
<accession>A0A7X1TEY5</accession>
<reference evidence="5 6" key="1">
    <citation type="submission" date="2019-10" db="EMBL/GenBank/DDBJ databases">
        <title>Paraburkholderia sp. isolated from nodules of Mimosa pudica from Brazilian Atlantic Forest soils.</title>
        <authorList>
            <person name="Paulitsch F."/>
            <person name="Hungria M."/>
            <person name="Dall'Agnol R."/>
        </authorList>
    </citation>
    <scope>NUCLEOTIDE SEQUENCE [LARGE SCALE GENOMIC DNA]</scope>
    <source>
        <strain evidence="5 6">CNPSo 3157</strain>
    </source>
</reference>
<dbReference type="InterPro" id="IPR054030">
    <property type="entry name" value="Gp5_Vgr_C"/>
</dbReference>
<comment type="similarity">
    <text evidence="1">Belongs to the VgrG protein family.</text>
</comment>
<dbReference type="Pfam" id="PF22178">
    <property type="entry name" value="Gp5_trimer_C"/>
    <property type="match status" value="1"/>
</dbReference>
<dbReference type="Gene3D" id="2.30.110.50">
    <property type="match status" value="1"/>
</dbReference>
<evidence type="ECO:0000313" key="6">
    <source>
        <dbReference type="Proteomes" id="UP000484381"/>
    </source>
</evidence>
<feature type="region of interest" description="Disordered" evidence="2">
    <location>
        <begin position="649"/>
        <end position="678"/>
    </location>
</feature>
<dbReference type="EMBL" id="WHNP01000005">
    <property type="protein sequence ID" value="MPW16815.1"/>
    <property type="molecule type" value="Genomic_DNA"/>
</dbReference>
<evidence type="ECO:0000256" key="2">
    <source>
        <dbReference type="SAM" id="MobiDB-lite"/>
    </source>
</evidence>
<gene>
    <name evidence="5" type="primary">tssI</name>
    <name evidence="5" type="ORF">GCT13_07665</name>
</gene>
<dbReference type="SUPFAM" id="SSF69349">
    <property type="entry name" value="Phage fibre proteins"/>
    <property type="match status" value="1"/>
</dbReference>
<sequence length="678" mass="75092">MTTQDPLRHITVSCAPAGSDLLFLRLTGREELGRLSEFHLDLLSTSNDLKPGDLLGQDMSIAVSLPSDGERQINGIVTAFRIVAPGDRTRNRMARYEAVVRPRLWLLTRASHSRFFHEMTVPDIIAKVLQDYDIDMSNKCSATYPSLEHCAQYRETDFAFVSRLMEHEGIYYYFEHKSGKHTLVMTDSADVHTSIDHYATIAYDGWYEPGHEKECVYQWSSGAELQTGKYEVNEYDFEKPSSSNQQGLLSRATRPKVYDPPVYTMQEHLSGHIQSGDGDRYAKVGVEIRQARNDSISGRSSARGVWPGGLFGLQGHACDAQNHDYLVVSADYEINSDTYVSTYNDNRNDNRDDNRNHNRDDRRALPFFDCSFTALRKENQFRAERITPRPVVAGPQTAMVVGPDGDEILTDKYGRIKVQFHWEQFAPPADAAARMKRCWVRVSHDWAGKRWGTFFIPRIGQEVLVDFIEGDPDRPLVTGCVYNANTMPPYDLPANAALSTLKSNSTKGGGGFNEMRFDDTKGSEQLFFHAEKDHETWIKNDMLTNVGNDRHLKVTGNEFVAVTGARHDSVTGDRNAKVQGNDSLNVSQKLQEKVGMDYAIDAGMNIHIKAGMNVVIEAGASITLKAGGAFVVVGPASVAVSGTPILLNSGGSAGSGSGSSPTAPTDPKDADDGTKKLK</sequence>
<dbReference type="InterPro" id="IPR006533">
    <property type="entry name" value="T6SS_Vgr_RhsGE"/>
</dbReference>
<dbReference type="NCBIfam" id="TIGR03361">
    <property type="entry name" value="VI_Rhs_Vgr"/>
    <property type="match status" value="1"/>
</dbReference>
<proteinExistence type="inferred from homology"/>
<protein>
    <submittedName>
        <fullName evidence="5">Type VI secretion system tip protein VgrG</fullName>
    </submittedName>
</protein>
<dbReference type="SUPFAM" id="SSF69255">
    <property type="entry name" value="gp5 N-terminal domain-like"/>
    <property type="match status" value="1"/>
</dbReference>
<comment type="caution">
    <text evidence="5">The sequence shown here is derived from an EMBL/GenBank/DDBJ whole genome shotgun (WGS) entry which is preliminary data.</text>
</comment>
<dbReference type="AlphaFoldDB" id="A0A7X1TEY5"/>
<dbReference type="Pfam" id="PF04717">
    <property type="entry name" value="Phage_base_V"/>
    <property type="match status" value="1"/>
</dbReference>
<dbReference type="SUPFAM" id="SSF69279">
    <property type="entry name" value="Phage tail proteins"/>
    <property type="match status" value="2"/>
</dbReference>
<evidence type="ECO:0000259" key="3">
    <source>
        <dbReference type="Pfam" id="PF04717"/>
    </source>
</evidence>
<evidence type="ECO:0000256" key="1">
    <source>
        <dbReference type="ARBA" id="ARBA00005558"/>
    </source>
</evidence>
<name>A0A7X1TEY5_9BURK</name>
<dbReference type="Proteomes" id="UP000484381">
    <property type="component" value="Unassembled WGS sequence"/>
</dbReference>
<dbReference type="Pfam" id="PF05954">
    <property type="entry name" value="Phage_GPD"/>
    <property type="match status" value="1"/>
</dbReference>
<dbReference type="InterPro" id="IPR017847">
    <property type="entry name" value="T6SS_RhsGE_Vgr_subset"/>
</dbReference>
<dbReference type="Gene3D" id="2.40.50.230">
    <property type="entry name" value="Gp5 N-terminal domain"/>
    <property type="match status" value="1"/>
</dbReference>
<evidence type="ECO:0000259" key="4">
    <source>
        <dbReference type="Pfam" id="PF22178"/>
    </source>
</evidence>
<feature type="domain" description="Gp5/Type VI secretion system Vgr protein OB-fold" evidence="3">
    <location>
        <begin position="410"/>
        <end position="482"/>
    </location>
</feature>
<feature type="region of interest" description="Disordered" evidence="2">
    <location>
        <begin position="340"/>
        <end position="360"/>
    </location>
</feature>
<keyword evidence="6" id="KW-1185">Reference proteome</keyword>
<feature type="compositionally biased region" description="Basic and acidic residues" evidence="2">
    <location>
        <begin position="666"/>
        <end position="678"/>
    </location>
</feature>
<dbReference type="InterPro" id="IPR006531">
    <property type="entry name" value="Gp5/Vgr_OB"/>
</dbReference>
<feature type="compositionally biased region" description="Basic and acidic residues" evidence="2">
    <location>
        <begin position="346"/>
        <end position="360"/>
    </location>
</feature>
<dbReference type="NCBIfam" id="TIGR01646">
    <property type="entry name" value="vgr_GE"/>
    <property type="match status" value="1"/>
</dbReference>
<dbReference type="InterPro" id="IPR037026">
    <property type="entry name" value="Vgr_OB-fold_dom_sf"/>
</dbReference>
<dbReference type="Gene3D" id="4.10.220.110">
    <property type="match status" value="1"/>
</dbReference>
<dbReference type="Gene3D" id="3.55.50.10">
    <property type="entry name" value="Baseplate protein-like domains"/>
    <property type="match status" value="1"/>
</dbReference>
<feature type="domain" description="Gp5/Type VI secretion system Vgr C-terminal trimerisation" evidence="4">
    <location>
        <begin position="499"/>
        <end position="607"/>
    </location>
</feature>